<organism evidence="2 3">
    <name type="scientific">Dothistroma septosporum (strain NZE10 / CBS 128990)</name>
    <name type="common">Red band needle blight fungus</name>
    <name type="synonym">Mycosphaerella pini</name>
    <dbReference type="NCBI Taxonomy" id="675120"/>
    <lineage>
        <taxon>Eukaryota</taxon>
        <taxon>Fungi</taxon>
        <taxon>Dikarya</taxon>
        <taxon>Ascomycota</taxon>
        <taxon>Pezizomycotina</taxon>
        <taxon>Dothideomycetes</taxon>
        <taxon>Dothideomycetidae</taxon>
        <taxon>Mycosphaerellales</taxon>
        <taxon>Mycosphaerellaceae</taxon>
        <taxon>Dothistroma</taxon>
    </lineage>
</organism>
<evidence type="ECO:0000313" key="2">
    <source>
        <dbReference type="EMBL" id="EME49450.1"/>
    </source>
</evidence>
<dbReference type="InterPro" id="IPR029058">
    <property type="entry name" value="AB_hydrolase_fold"/>
</dbReference>
<dbReference type="ESTHER" id="dotsn-n1q415">
    <property type="family name" value="MpaH"/>
</dbReference>
<evidence type="ECO:0000259" key="1">
    <source>
        <dbReference type="Pfam" id="PF12146"/>
    </source>
</evidence>
<dbReference type="AlphaFoldDB" id="N1Q415"/>
<dbReference type="OrthoDB" id="94039at2759"/>
<dbReference type="HOGENOM" id="CLU_036837_0_0_1"/>
<dbReference type="STRING" id="675120.N1Q415"/>
<protein>
    <recommendedName>
        <fullName evidence="1">Serine aminopeptidase S33 domain-containing protein</fullName>
    </recommendedName>
</protein>
<feature type="domain" description="Serine aminopeptidase S33" evidence="1">
    <location>
        <begin position="75"/>
        <end position="179"/>
    </location>
</feature>
<dbReference type="Proteomes" id="UP000016933">
    <property type="component" value="Unassembled WGS sequence"/>
</dbReference>
<gene>
    <name evidence="2" type="ORF">DOTSEDRAFT_68272</name>
</gene>
<dbReference type="eggNOG" id="ENOG502QQ4M">
    <property type="taxonomic scope" value="Eukaryota"/>
</dbReference>
<sequence length="453" mass="51602">MKTAHFNIREHTVPTCHIREYARATAEDQEDELHLAVKQYTPWQSSNKKQRGVTIIGAHANGFPKELYEPLWDDLYERLEARNIHIRNIFIADVSQQGQSGVLNEHKLGNDPSWMDHPRDLLMMVNYFKKDMKRPIIGIGHSMGGNNLINLSLMHPRLFTTLVLIDPVIQRLPSVQGNFRPAKASTIRRDRWPSRRNAEAAFKRSKFYKTWDPRVLERWIDHGLRELPTLLHPEVSTAKTTLPTVSADPSTASVQPDKYTEREVTLKTTKHQEVFTFSRPNFPSPTYPSPSTDPNPITHPDVDLETAPVAPFYRPEPLATFRRLPHVRPSVFYIFGDQSDLSAPLLKADKLAQTGIGVGGSGGLKKGRVAEVTFKGVGHLIPMEVVDKTADAVTGWVVRELERWQTIEDAERAEWEQIPMHLRSQFSDAFKRTMTGDWDSQVKDRGTIEPSKL</sequence>
<accession>N1Q415</accession>
<dbReference type="Pfam" id="PF12146">
    <property type="entry name" value="Hydrolase_4"/>
    <property type="match status" value="1"/>
</dbReference>
<proteinExistence type="predicted"/>
<evidence type="ECO:0000313" key="3">
    <source>
        <dbReference type="Proteomes" id="UP000016933"/>
    </source>
</evidence>
<dbReference type="EMBL" id="KB446535">
    <property type="protein sequence ID" value="EME49450.1"/>
    <property type="molecule type" value="Genomic_DNA"/>
</dbReference>
<reference evidence="3" key="1">
    <citation type="journal article" date="2012" name="PLoS Genet.">
        <title>The genomes of the fungal plant pathogens Cladosporium fulvum and Dothistroma septosporum reveal adaptation to different hosts and lifestyles but also signatures of common ancestry.</title>
        <authorList>
            <person name="de Wit P.J.G.M."/>
            <person name="van der Burgt A."/>
            <person name="Oekmen B."/>
            <person name="Stergiopoulos I."/>
            <person name="Abd-Elsalam K.A."/>
            <person name="Aerts A.L."/>
            <person name="Bahkali A.H."/>
            <person name="Beenen H.G."/>
            <person name="Chettri P."/>
            <person name="Cox M.P."/>
            <person name="Datema E."/>
            <person name="de Vries R.P."/>
            <person name="Dhillon B."/>
            <person name="Ganley A.R."/>
            <person name="Griffiths S.A."/>
            <person name="Guo Y."/>
            <person name="Hamelin R.C."/>
            <person name="Henrissat B."/>
            <person name="Kabir M.S."/>
            <person name="Jashni M.K."/>
            <person name="Kema G."/>
            <person name="Klaubauf S."/>
            <person name="Lapidus A."/>
            <person name="Levasseur A."/>
            <person name="Lindquist E."/>
            <person name="Mehrabi R."/>
            <person name="Ohm R.A."/>
            <person name="Owen T.J."/>
            <person name="Salamov A."/>
            <person name="Schwelm A."/>
            <person name="Schijlen E."/>
            <person name="Sun H."/>
            <person name="van den Burg H.A."/>
            <person name="van Ham R.C.H.J."/>
            <person name="Zhang S."/>
            <person name="Goodwin S.B."/>
            <person name="Grigoriev I.V."/>
            <person name="Collemare J."/>
            <person name="Bradshaw R.E."/>
        </authorList>
    </citation>
    <scope>NUCLEOTIDE SEQUENCE [LARGE SCALE GENOMIC DNA]</scope>
    <source>
        <strain evidence="3">NZE10 / CBS 128990</strain>
    </source>
</reference>
<dbReference type="OMA" id="FGIRGIW"/>
<keyword evidence="3" id="KW-1185">Reference proteome</keyword>
<dbReference type="SUPFAM" id="SSF53474">
    <property type="entry name" value="alpha/beta-Hydrolases"/>
    <property type="match status" value="1"/>
</dbReference>
<dbReference type="Gene3D" id="3.40.50.1820">
    <property type="entry name" value="alpha/beta hydrolase"/>
    <property type="match status" value="1"/>
</dbReference>
<reference evidence="2 3" key="2">
    <citation type="journal article" date="2012" name="PLoS Pathog.">
        <title>Diverse lifestyles and strategies of plant pathogenesis encoded in the genomes of eighteen Dothideomycetes fungi.</title>
        <authorList>
            <person name="Ohm R.A."/>
            <person name="Feau N."/>
            <person name="Henrissat B."/>
            <person name="Schoch C.L."/>
            <person name="Horwitz B.A."/>
            <person name="Barry K.W."/>
            <person name="Condon B.J."/>
            <person name="Copeland A.C."/>
            <person name="Dhillon B."/>
            <person name="Glaser F."/>
            <person name="Hesse C.N."/>
            <person name="Kosti I."/>
            <person name="LaButti K."/>
            <person name="Lindquist E.A."/>
            <person name="Lucas S."/>
            <person name="Salamov A.A."/>
            <person name="Bradshaw R.E."/>
            <person name="Ciuffetti L."/>
            <person name="Hamelin R.C."/>
            <person name="Kema G.H.J."/>
            <person name="Lawrence C."/>
            <person name="Scott J.A."/>
            <person name="Spatafora J.W."/>
            <person name="Turgeon B.G."/>
            <person name="de Wit P.J.G.M."/>
            <person name="Zhong S."/>
            <person name="Goodwin S.B."/>
            <person name="Grigoriev I.V."/>
        </authorList>
    </citation>
    <scope>NUCLEOTIDE SEQUENCE [LARGE SCALE GENOMIC DNA]</scope>
    <source>
        <strain evidence="3">NZE10 / CBS 128990</strain>
    </source>
</reference>
<dbReference type="InterPro" id="IPR022742">
    <property type="entry name" value="Hydrolase_4"/>
</dbReference>
<name>N1Q415_DOTSN</name>